<comment type="caution">
    <text evidence="8">The sequence shown here is derived from an EMBL/GenBank/DDBJ whole genome shotgun (WGS) entry which is preliminary data.</text>
</comment>
<feature type="region of interest" description="Disordered" evidence="6">
    <location>
        <begin position="323"/>
        <end position="384"/>
    </location>
</feature>
<dbReference type="Proteomes" id="UP000175829">
    <property type="component" value="Unassembled WGS sequence"/>
</dbReference>
<dbReference type="AlphaFoldDB" id="A0A1E7K6M0"/>
<keyword evidence="4 7" id="KW-1133">Transmembrane helix</keyword>
<comment type="subcellular location">
    <subcellularLocation>
        <location evidence="1">Cell membrane</location>
        <topology evidence="1">Multi-pass membrane protein</topology>
    </subcellularLocation>
</comment>
<reference evidence="8 9" key="1">
    <citation type="journal article" date="2016" name="Front. Microbiol.">
        <title>Comparative Genomics Analysis of Streptomyces Species Reveals Their Adaptation to the Marine Environment and Their Diversity at the Genomic Level.</title>
        <authorList>
            <person name="Tian X."/>
            <person name="Zhang Z."/>
            <person name="Yang T."/>
            <person name="Chen M."/>
            <person name="Li J."/>
            <person name="Chen F."/>
            <person name="Yang J."/>
            <person name="Li W."/>
            <person name="Zhang B."/>
            <person name="Zhang Z."/>
            <person name="Wu J."/>
            <person name="Zhang C."/>
            <person name="Long L."/>
            <person name="Xiao J."/>
        </authorList>
    </citation>
    <scope>NUCLEOTIDE SEQUENCE [LARGE SCALE GENOMIC DNA]</scope>
    <source>
        <strain evidence="8 9">SCSIO M10379</strain>
    </source>
</reference>
<evidence type="ECO:0000256" key="4">
    <source>
        <dbReference type="ARBA" id="ARBA00022989"/>
    </source>
</evidence>
<gene>
    <name evidence="8" type="ORF">AN217_19075</name>
</gene>
<dbReference type="EMBL" id="LJGV01000022">
    <property type="protein sequence ID" value="OEU99567.1"/>
    <property type="molecule type" value="Genomic_DNA"/>
</dbReference>
<evidence type="ECO:0000313" key="9">
    <source>
        <dbReference type="Proteomes" id="UP000175829"/>
    </source>
</evidence>
<protein>
    <submittedName>
        <fullName evidence="8">Ribonuclease BN</fullName>
    </submittedName>
</protein>
<dbReference type="PANTHER" id="PTHR30213:SF1">
    <property type="entry name" value="INNER MEMBRANE PROTEIN YHJD"/>
    <property type="match status" value="1"/>
</dbReference>
<dbReference type="RefSeq" id="WP_069992383.1">
    <property type="nucleotide sequence ID" value="NZ_LJGV01000022.1"/>
</dbReference>
<evidence type="ECO:0000256" key="3">
    <source>
        <dbReference type="ARBA" id="ARBA00022692"/>
    </source>
</evidence>
<dbReference type="GO" id="GO:0005886">
    <property type="term" value="C:plasma membrane"/>
    <property type="evidence" value="ECO:0007669"/>
    <property type="project" value="UniProtKB-SubCell"/>
</dbReference>
<accession>A0A1E7K6M0</accession>
<dbReference type="PANTHER" id="PTHR30213">
    <property type="entry name" value="INNER MEMBRANE PROTEIN YHJD"/>
    <property type="match status" value="1"/>
</dbReference>
<feature type="transmembrane region" description="Helical" evidence="7">
    <location>
        <begin position="179"/>
        <end position="201"/>
    </location>
</feature>
<feature type="transmembrane region" description="Helical" evidence="7">
    <location>
        <begin position="146"/>
        <end position="167"/>
    </location>
</feature>
<proteinExistence type="predicted"/>
<keyword evidence="3 7" id="KW-0812">Transmembrane</keyword>
<organism evidence="8 9">
    <name type="scientific">Streptomyces qinglanensis</name>
    <dbReference type="NCBI Taxonomy" id="943816"/>
    <lineage>
        <taxon>Bacteria</taxon>
        <taxon>Bacillati</taxon>
        <taxon>Actinomycetota</taxon>
        <taxon>Actinomycetes</taxon>
        <taxon>Kitasatosporales</taxon>
        <taxon>Streptomycetaceae</taxon>
        <taxon>Streptomyces</taxon>
    </lineage>
</organism>
<evidence type="ECO:0000256" key="6">
    <source>
        <dbReference type="SAM" id="MobiDB-lite"/>
    </source>
</evidence>
<keyword evidence="2" id="KW-1003">Cell membrane</keyword>
<feature type="transmembrane region" description="Helical" evidence="7">
    <location>
        <begin position="213"/>
        <end position="235"/>
    </location>
</feature>
<keyword evidence="5 7" id="KW-0472">Membrane</keyword>
<feature type="transmembrane region" description="Helical" evidence="7">
    <location>
        <begin position="35"/>
        <end position="64"/>
    </location>
</feature>
<feature type="transmembrane region" description="Helical" evidence="7">
    <location>
        <begin position="247"/>
        <end position="271"/>
    </location>
</feature>
<sequence length="384" mass="42050">MGMGTAQRIDAFQQRHRWAGLPLAVVYKVFDDQALYLVALLTYYTFLSIFPVLLLFVSGLGFFLEDNPDLQRQLLNSVLGEFPVLGEQLRGRIHAFRSNGIALAIGILGSLYGSLGAAQAAQYSLNKIWAVPRYQRHDPFRSRLKGMLFLTTVVCGLSVTLLLSLAASESEAFGTDLGTGLRATIALVAVAVNAGLLLATYSFLTHHRVALRGLWAESLGAACAWQVLQWAGGYYATNVLRGASATYGMFGIVLGLLGWIYLGALIFMVAAEVSVVRAHRLWPRSLLTPFTDRVWLNWADRRAYTSYATTETFKGFETVTVEFHQRPPPGPRPAAGAADDPWGEDPAEAPSPEADPARRHRPPEDPAENEPPDADPGPPGWEHE</sequence>
<evidence type="ECO:0000256" key="7">
    <source>
        <dbReference type="SAM" id="Phobius"/>
    </source>
</evidence>
<name>A0A1E7K6M0_9ACTN</name>
<evidence type="ECO:0000256" key="5">
    <source>
        <dbReference type="ARBA" id="ARBA00023136"/>
    </source>
</evidence>
<dbReference type="Pfam" id="PF03631">
    <property type="entry name" value="Virul_fac_BrkB"/>
    <property type="match status" value="1"/>
</dbReference>
<evidence type="ECO:0000256" key="2">
    <source>
        <dbReference type="ARBA" id="ARBA00022475"/>
    </source>
</evidence>
<dbReference type="PATRIC" id="fig|943816.4.peg.3316"/>
<evidence type="ECO:0000313" key="8">
    <source>
        <dbReference type="EMBL" id="OEU99567.1"/>
    </source>
</evidence>
<evidence type="ECO:0000256" key="1">
    <source>
        <dbReference type="ARBA" id="ARBA00004651"/>
    </source>
</evidence>
<feature type="compositionally biased region" description="Pro residues" evidence="6">
    <location>
        <begin position="374"/>
        <end position="384"/>
    </location>
</feature>
<feature type="transmembrane region" description="Helical" evidence="7">
    <location>
        <begin position="101"/>
        <end position="125"/>
    </location>
</feature>
<dbReference type="InterPro" id="IPR017039">
    <property type="entry name" value="Virul_fac_BrkB"/>
</dbReference>